<reference evidence="1 2" key="1">
    <citation type="submission" date="2014-08" db="EMBL/GenBank/DDBJ databases">
        <title>Genomic and Phenotypic Diversity of Colwellia psychrerythraea strains from Disparate Marine Basins.</title>
        <authorList>
            <person name="Techtmann S.M."/>
            <person name="Stelling S.C."/>
            <person name="Utturkar S.M."/>
            <person name="Alshibli N."/>
            <person name="Harris A."/>
            <person name="Brown S.D."/>
            <person name="Hazen T.C."/>
        </authorList>
    </citation>
    <scope>NUCLEOTIDE SEQUENCE [LARGE SCALE GENOMIC DNA]</scope>
    <source>
        <strain evidence="1 2">GAB14E</strain>
    </source>
</reference>
<dbReference type="EMBL" id="JQEC01000011">
    <property type="protein sequence ID" value="KGJ96347.1"/>
    <property type="molecule type" value="Genomic_DNA"/>
</dbReference>
<dbReference type="Proteomes" id="UP000029868">
    <property type="component" value="Unassembled WGS sequence"/>
</dbReference>
<protein>
    <submittedName>
        <fullName evidence="1">Uncharacterized protein</fullName>
    </submittedName>
</protein>
<evidence type="ECO:0000313" key="2">
    <source>
        <dbReference type="Proteomes" id="UP000029868"/>
    </source>
</evidence>
<accession>A0A099L2F6</accession>
<evidence type="ECO:0000313" key="1">
    <source>
        <dbReference type="EMBL" id="KGJ96347.1"/>
    </source>
</evidence>
<dbReference type="AlphaFoldDB" id="A0A099L2F6"/>
<gene>
    <name evidence="1" type="ORF">GAB14E_0294</name>
</gene>
<sequence>MVYPQIVTISSITTTTDFISVTNNVALHYLTLNIQSKKSA</sequence>
<comment type="caution">
    <text evidence="1">The sequence shown here is derived from an EMBL/GenBank/DDBJ whole genome shotgun (WGS) entry which is preliminary data.</text>
</comment>
<organism evidence="1 2">
    <name type="scientific">Colwellia psychrerythraea</name>
    <name type="common">Vibrio psychroerythus</name>
    <dbReference type="NCBI Taxonomy" id="28229"/>
    <lineage>
        <taxon>Bacteria</taxon>
        <taxon>Pseudomonadati</taxon>
        <taxon>Pseudomonadota</taxon>
        <taxon>Gammaproteobacteria</taxon>
        <taxon>Alteromonadales</taxon>
        <taxon>Colwelliaceae</taxon>
        <taxon>Colwellia</taxon>
    </lineage>
</organism>
<proteinExistence type="predicted"/>
<name>A0A099L2F6_COLPS</name>